<feature type="signal peptide" evidence="1">
    <location>
        <begin position="1"/>
        <end position="19"/>
    </location>
</feature>
<evidence type="ECO:0000313" key="3">
    <source>
        <dbReference type="EMBL" id="MFD2162658.1"/>
    </source>
</evidence>
<gene>
    <name evidence="3" type="ORF">ACFSJU_09670</name>
</gene>
<reference evidence="4" key="1">
    <citation type="journal article" date="2019" name="Int. J. Syst. Evol. Microbiol.">
        <title>The Global Catalogue of Microorganisms (GCM) 10K type strain sequencing project: providing services to taxonomists for standard genome sequencing and annotation.</title>
        <authorList>
            <consortium name="The Broad Institute Genomics Platform"/>
            <consortium name="The Broad Institute Genome Sequencing Center for Infectious Disease"/>
            <person name="Wu L."/>
            <person name="Ma J."/>
        </authorList>
    </citation>
    <scope>NUCLEOTIDE SEQUENCE [LARGE SCALE GENOMIC DNA]</scope>
    <source>
        <strain evidence="4">KCTC 42217</strain>
    </source>
</reference>
<dbReference type="Proteomes" id="UP001597387">
    <property type="component" value="Unassembled WGS sequence"/>
</dbReference>
<evidence type="ECO:0000256" key="1">
    <source>
        <dbReference type="SAM" id="SignalP"/>
    </source>
</evidence>
<dbReference type="InterPro" id="IPR025665">
    <property type="entry name" value="Beta-barrel_OMP_2"/>
</dbReference>
<proteinExistence type="predicted"/>
<keyword evidence="4" id="KW-1185">Reference proteome</keyword>
<feature type="chain" id="PRO_5045300635" evidence="1">
    <location>
        <begin position="20"/>
        <end position="201"/>
    </location>
</feature>
<evidence type="ECO:0000313" key="4">
    <source>
        <dbReference type="Proteomes" id="UP001597387"/>
    </source>
</evidence>
<comment type="caution">
    <text evidence="3">The sequence shown here is derived from an EMBL/GenBank/DDBJ whole genome shotgun (WGS) entry which is preliminary data.</text>
</comment>
<protein>
    <submittedName>
        <fullName evidence="3">Porin family protein</fullName>
    </submittedName>
</protein>
<name>A0ABW4ZKP7_9SPHI</name>
<organism evidence="3 4">
    <name type="scientific">Paradesertivirga mongoliensis</name>
    <dbReference type="NCBI Taxonomy" id="2100740"/>
    <lineage>
        <taxon>Bacteria</taxon>
        <taxon>Pseudomonadati</taxon>
        <taxon>Bacteroidota</taxon>
        <taxon>Sphingobacteriia</taxon>
        <taxon>Sphingobacteriales</taxon>
        <taxon>Sphingobacteriaceae</taxon>
        <taxon>Paradesertivirga</taxon>
    </lineage>
</organism>
<keyword evidence="1" id="KW-0732">Signal</keyword>
<evidence type="ECO:0000259" key="2">
    <source>
        <dbReference type="Pfam" id="PF13568"/>
    </source>
</evidence>
<feature type="domain" description="Outer membrane protein beta-barrel" evidence="2">
    <location>
        <begin position="18"/>
        <end position="177"/>
    </location>
</feature>
<dbReference type="Pfam" id="PF13568">
    <property type="entry name" value="OMP_b-brl_2"/>
    <property type="match status" value="1"/>
</dbReference>
<sequence length="201" mass="21324">MKKLLLTAALLVSTTFLFSQTKFGVKAGVNFANQEFKSEGASFTPSSLTSFHLHGLIDHPLSPTLSLQPALGISGKGFRLDAGGVDADMSFLYLDIPVNVVAKFPVPALGKFFVGAGPYFAYGISAKAKGDIENDEDIFSDEGYKRGDLGLNFLGGVELSQGLLLNVNYGLGLANISNASEEDGDISVKNKVFSISLGFLF</sequence>
<dbReference type="RefSeq" id="WP_255903170.1">
    <property type="nucleotide sequence ID" value="NZ_JAFMZO010000003.1"/>
</dbReference>
<accession>A0ABW4ZKP7</accession>
<dbReference type="EMBL" id="JBHUHZ010000001">
    <property type="protein sequence ID" value="MFD2162658.1"/>
    <property type="molecule type" value="Genomic_DNA"/>
</dbReference>